<gene>
    <name evidence="2" type="ORF">MGAL_10B002242</name>
</gene>
<sequence>MEEDTVEDEEDRKFQQLEEEFCNLETFLRKCKKLLRSKITYKMYPTKTETEGAISSLQTIISTDEEIENDVKLVPEFLGLVLNRKWKQVKKTVLSVCMELDAAECKYLKSSEMHDELTLFTESNFVNIFTTTFSIEPEEILKYDTELSEECINESLPTQMAKQCCVIYDVNWSEAFSQAKQHFVDDKEDEEIIKDIATLTQLVFDYFKIKVTNQVKQMTTVMTKIVTEPIIVKQKSSRTPASTTKSLNTTEKEYKTVLPYARLAVRDTIRFSLPVLMKEFTATQISRQLKPYLSLDKVNNFIENCSQFSWNINVMETPMVLVWPTDATKDKLFHYFRYFTKFGTDFDHGVWPALLLNEDGPTMVRGVVQLK</sequence>
<dbReference type="AlphaFoldDB" id="A0A8B6CNE3"/>
<dbReference type="EMBL" id="UYJE01002098">
    <property type="protein sequence ID" value="VDI07775.1"/>
    <property type="molecule type" value="Genomic_DNA"/>
</dbReference>
<protein>
    <recommendedName>
        <fullName evidence="1">Mitochondria-eating protein C-terminal domain-containing protein</fullName>
    </recommendedName>
</protein>
<comment type="caution">
    <text evidence="2">The sequence shown here is derived from an EMBL/GenBank/DDBJ whole genome shotgun (WGS) entry which is preliminary data.</text>
</comment>
<accession>A0A8B6CNE3</accession>
<feature type="domain" description="Mitochondria-eating protein C-terminal" evidence="1">
    <location>
        <begin position="159"/>
        <end position="369"/>
    </location>
</feature>
<organism evidence="2 3">
    <name type="scientific">Mytilus galloprovincialis</name>
    <name type="common">Mediterranean mussel</name>
    <dbReference type="NCBI Taxonomy" id="29158"/>
    <lineage>
        <taxon>Eukaryota</taxon>
        <taxon>Metazoa</taxon>
        <taxon>Spiralia</taxon>
        <taxon>Lophotrochozoa</taxon>
        <taxon>Mollusca</taxon>
        <taxon>Bivalvia</taxon>
        <taxon>Autobranchia</taxon>
        <taxon>Pteriomorphia</taxon>
        <taxon>Mytilida</taxon>
        <taxon>Mytiloidea</taxon>
        <taxon>Mytilidae</taxon>
        <taxon>Mytilinae</taxon>
        <taxon>Mytilus</taxon>
    </lineage>
</organism>
<proteinExistence type="predicted"/>
<dbReference type="InterPro" id="IPR031981">
    <property type="entry name" value="MIEAP_C"/>
</dbReference>
<keyword evidence="3" id="KW-1185">Reference proteome</keyword>
<reference evidence="2" key="1">
    <citation type="submission" date="2018-11" db="EMBL/GenBank/DDBJ databases">
        <authorList>
            <person name="Alioto T."/>
            <person name="Alioto T."/>
        </authorList>
    </citation>
    <scope>NUCLEOTIDE SEQUENCE</scope>
</reference>
<evidence type="ECO:0000313" key="2">
    <source>
        <dbReference type="EMBL" id="VDI07775.1"/>
    </source>
</evidence>
<dbReference type="Pfam" id="PF16026">
    <property type="entry name" value="MIEAP"/>
    <property type="match status" value="1"/>
</dbReference>
<dbReference type="Proteomes" id="UP000596742">
    <property type="component" value="Unassembled WGS sequence"/>
</dbReference>
<evidence type="ECO:0000259" key="1">
    <source>
        <dbReference type="Pfam" id="PF16026"/>
    </source>
</evidence>
<dbReference type="OrthoDB" id="6101247at2759"/>
<name>A0A8B6CNE3_MYTGA</name>
<evidence type="ECO:0000313" key="3">
    <source>
        <dbReference type="Proteomes" id="UP000596742"/>
    </source>
</evidence>